<dbReference type="AlphaFoldDB" id="M1WQT5"/>
<reference evidence="2" key="2">
    <citation type="journal article" date="2013" name="Stand. Genomic Sci.">
        <title>Complete genome sequence of Desulfocapsa sulfexigens, a marine deltaproteobacterium specialized in disproportionating inorganic sulfur compounds.</title>
        <authorList>
            <person name="Finster K.W."/>
            <person name="Kjeldsen K.U."/>
            <person name="Kube M."/>
            <person name="Reinhardt R."/>
            <person name="Mussmann M."/>
            <person name="Amann R."/>
            <person name="Schreiber L."/>
        </authorList>
    </citation>
    <scope>NUCLEOTIDE SEQUENCE [LARGE SCALE GENOMIC DNA]</scope>
    <source>
        <strain evidence="2">DSM 10523 / SB164P1</strain>
    </source>
</reference>
<dbReference type="Proteomes" id="UP000011724">
    <property type="component" value="Chromosome"/>
</dbReference>
<accession>M1WQT5</accession>
<dbReference type="EMBL" id="FO203427">
    <property type="protein sequence ID" value="CCH47867.1"/>
    <property type="molecule type" value="Genomic_DNA"/>
</dbReference>
<dbReference type="HOGENOM" id="CLU_134330_0_0_7"/>
<keyword evidence="2" id="KW-1185">Reference proteome</keyword>
<reference evidence="1 2" key="1">
    <citation type="journal article" date="2013" name="PLoS ONE">
        <title>The first genomic and proteomic characterization of a deep-sea sulfate reducer: insights into the piezophilic lifestyle of Desulfovibrio piezophilus.</title>
        <authorList>
            <person name="Pradel N."/>
            <person name="Ji B."/>
            <person name="Gimenez G."/>
            <person name="Talla E."/>
            <person name="Lenoble P."/>
            <person name="Garel M."/>
            <person name="Tamburini C."/>
            <person name="Fourquet P."/>
            <person name="Lebrun R."/>
            <person name="Bertin P."/>
            <person name="Denis Y."/>
            <person name="Pophillat M."/>
            <person name="Barbe V."/>
            <person name="Ollivier B."/>
            <person name="Dolla A."/>
        </authorList>
    </citation>
    <scope>NUCLEOTIDE SEQUENCE [LARGE SCALE GENOMIC DNA]</scope>
    <source>
        <strain evidence="2">DSM 10523 / SB164P1</strain>
    </source>
</reference>
<sequence>MSYSTISTIKRYTDTTPEQREDLFHWFATMTEAEQIHVLELQRDLLRRLAGQQTNPSPMIALATLAEALSKRAATLDILTNKYFEGDETQNLKILTKIRIDAFTKGRPEGKKERQYRIQLHGLVQELRDSNLSWRNCATYLKKHHRYTISHQRLMQLFKKYSKEE</sequence>
<proteinExistence type="predicted"/>
<protein>
    <submittedName>
        <fullName evidence="1">Uncharacterized protein</fullName>
    </submittedName>
</protein>
<name>M1WQT5_PSEP2</name>
<organism evidence="1 2">
    <name type="scientific">Pseudodesulfovibrio piezophilus (strain DSM 21447 / JCM 15486 / C1TLV30)</name>
    <name type="common">Desulfovibrio piezophilus</name>
    <dbReference type="NCBI Taxonomy" id="1322246"/>
    <lineage>
        <taxon>Bacteria</taxon>
        <taxon>Pseudomonadati</taxon>
        <taxon>Thermodesulfobacteriota</taxon>
        <taxon>Desulfovibrionia</taxon>
        <taxon>Desulfovibrionales</taxon>
        <taxon>Desulfovibrionaceae</taxon>
    </lineage>
</organism>
<gene>
    <name evidence="1" type="ordered locus">BN4_10630</name>
</gene>
<dbReference type="KEGG" id="dpi:BN4_10630"/>
<evidence type="ECO:0000313" key="2">
    <source>
        <dbReference type="Proteomes" id="UP000011724"/>
    </source>
</evidence>
<evidence type="ECO:0000313" key="1">
    <source>
        <dbReference type="EMBL" id="CCH47867.1"/>
    </source>
</evidence>